<evidence type="ECO:0000256" key="1">
    <source>
        <dbReference type="ARBA" id="ARBA00022801"/>
    </source>
</evidence>
<dbReference type="SUPFAM" id="SSF53098">
    <property type="entry name" value="Ribonuclease H-like"/>
    <property type="match status" value="1"/>
</dbReference>
<name>A0A6C0LG08_9ZZZZ</name>
<evidence type="ECO:0000313" key="2">
    <source>
        <dbReference type="EMBL" id="QHU29869.1"/>
    </source>
</evidence>
<dbReference type="InterPro" id="IPR006932">
    <property type="entry name" value="HJ-resolvase_A22"/>
</dbReference>
<dbReference type="GO" id="GO:0006281">
    <property type="term" value="P:DNA repair"/>
    <property type="evidence" value="ECO:0007669"/>
    <property type="project" value="InterPro"/>
</dbReference>
<dbReference type="AlphaFoldDB" id="A0A6C0LG08"/>
<dbReference type="GO" id="GO:0000287">
    <property type="term" value="F:magnesium ion binding"/>
    <property type="evidence" value="ECO:0007669"/>
    <property type="project" value="InterPro"/>
</dbReference>
<keyword evidence="1" id="KW-0378">Hydrolase</keyword>
<dbReference type="GO" id="GO:0016788">
    <property type="term" value="F:hydrolase activity, acting on ester bonds"/>
    <property type="evidence" value="ECO:0007669"/>
    <property type="project" value="InterPro"/>
</dbReference>
<dbReference type="Gene3D" id="3.30.420.10">
    <property type="entry name" value="Ribonuclease H-like superfamily/Ribonuclease H"/>
    <property type="match status" value="1"/>
</dbReference>
<organism evidence="2">
    <name type="scientific">viral metagenome</name>
    <dbReference type="NCBI Taxonomy" id="1070528"/>
    <lineage>
        <taxon>unclassified sequences</taxon>
        <taxon>metagenomes</taxon>
        <taxon>organismal metagenomes</taxon>
    </lineage>
</organism>
<sequence>MKILSIDVGIKNLAVCCIEIDLETRQHKILKWIVHDLSNNKINYCSALNKGGKICNKTAKYIKNDMYCCKTHAKCSDFCIPTSEMTLPKLKKKRVSELYTLANECDIEYPHKVTKSKLLEIFEDHIREKYFEVIKPIKIDDLHMITIGRNITNQFNETYNDIELDVVIIENQISPIANKMKTIQGMLAQYFIMSSISEIFFVSSINKLKLYEGCKNLTYKERKKKSIEICEMEIKNNSVGSENLLLFDKSNKKDDLADSYLQGLWYIKEKVFA</sequence>
<protein>
    <submittedName>
        <fullName evidence="2">Uncharacterized protein</fullName>
    </submittedName>
</protein>
<dbReference type="InterPro" id="IPR012337">
    <property type="entry name" value="RNaseH-like_sf"/>
</dbReference>
<dbReference type="Pfam" id="PF04848">
    <property type="entry name" value="Pox_A22"/>
    <property type="match status" value="1"/>
</dbReference>
<proteinExistence type="predicted"/>
<dbReference type="GO" id="GO:0006310">
    <property type="term" value="P:DNA recombination"/>
    <property type="evidence" value="ECO:0007669"/>
    <property type="project" value="InterPro"/>
</dbReference>
<dbReference type="GO" id="GO:0000400">
    <property type="term" value="F:four-way junction DNA binding"/>
    <property type="evidence" value="ECO:0007669"/>
    <property type="project" value="InterPro"/>
</dbReference>
<reference evidence="2" key="1">
    <citation type="journal article" date="2020" name="Nature">
        <title>Giant virus diversity and host interactions through global metagenomics.</title>
        <authorList>
            <person name="Schulz F."/>
            <person name="Roux S."/>
            <person name="Paez-Espino D."/>
            <person name="Jungbluth S."/>
            <person name="Walsh D.A."/>
            <person name="Denef V.J."/>
            <person name="McMahon K.D."/>
            <person name="Konstantinidis K.T."/>
            <person name="Eloe-Fadrosh E.A."/>
            <person name="Kyrpides N.C."/>
            <person name="Woyke T."/>
        </authorList>
    </citation>
    <scope>NUCLEOTIDE SEQUENCE</scope>
    <source>
        <strain evidence="2">GVMAG-M-3300027810-10</strain>
    </source>
</reference>
<accession>A0A6C0LG08</accession>
<dbReference type="EMBL" id="MN740497">
    <property type="protein sequence ID" value="QHU29869.1"/>
    <property type="molecule type" value="Genomic_DNA"/>
</dbReference>
<dbReference type="InterPro" id="IPR036397">
    <property type="entry name" value="RNaseH_sf"/>
</dbReference>